<keyword evidence="2" id="KW-1185">Reference proteome</keyword>
<dbReference type="Proteomes" id="UP000286415">
    <property type="component" value="Unassembled WGS sequence"/>
</dbReference>
<name>A0A8T1M9A3_CLOSI</name>
<organism evidence="1 2">
    <name type="scientific">Clonorchis sinensis</name>
    <name type="common">Chinese liver fluke</name>
    <dbReference type="NCBI Taxonomy" id="79923"/>
    <lineage>
        <taxon>Eukaryota</taxon>
        <taxon>Metazoa</taxon>
        <taxon>Spiralia</taxon>
        <taxon>Lophotrochozoa</taxon>
        <taxon>Platyhelminthes</taxon>
        <taxon>Trematoda</taxon>
        <taxon>Digenea</taxon>
        <taxon>Opisthorchiida</taxon>
        <taxon>Opisthorchiata</taxon>
        <taxon>Opisthorchiidae</taxon>
        <taxon>Clonorchis</taxon>
    </lineage>
</organism>
<reference evidence="1 2" key="2">
    <citation type="journal article" date="2021" name="Genomics">
        <title>High-quality reference genome for Clonorchis sinensis.</title>
        <authorList>
            <person name="Young N.D."/>
            <person name="Stroehlein A.J."/>
            <person name="Kinkar L."/>
            <person name="Wang T."/>
            <person name="Sohn W.M."/>
            <person name="Chang B.C.H."/>
            <person name="Kaur P."/>
            <person name="Weisz D."/>
            <person name="Dudchenko O."/>
            <person name="Aiden E.L."/>
            <person name="Korhonen P.K."/>
            <person name="Gasser R.B."/>
        </authorList>
    </citation>
    <scope>NUCLEOTIDE SEQUENCE [LARGE SCALE GENOMIC DNA]</scope>
    <source>
        <strain evidence="1">Cs-k2</strain>
    </source>
</reference>
<evidence type="ECO:0000313" key="2">
    <source>
        <dbReference type="Proteomes" id="UP000286415"/>
    </source>
</evidence>
<accession>A0A8T1M9A3</accession>
<proteinExistence type="predicted"/>
<dbReference type="AlphaFoldDB" id="A0A8T1M9A3"/>
<evidence type="ECO:0000313" key="1">
    <source>
        <dbReference type="EMBL" id="KAG5445261.1"/>
    </source>
</evidence>
<dbReference type="EMBL" id="NIRI02000056">
    <property type="protein sequence ID" value="KAG5445261.1"/>
    <property type="molecule type" value="Genomic_DNA"/>
</dbReference>
<gene>
    <name evidence="1" type="ORF">CSKR_110435</name>
</gene>
<protein>
    <submittedName>
        <fullName evidence="1">Uncharacterized protein</fullName>
    </submittedName>
</protein>
<sequence length="300" mass="32035">MRSYQFSVGTHPPSPVLPRMAGRLPKNTVGPHSGHILAILICLIVSWRSDSVSNSAATASFGTAQSIFREPILAAPRAAFARPLSRVLSAANLPRSIYSPAASATSSNSSMTEHRRSKQPIRWTGILPPLKVVFILPHASSRPEILRISATRACSHRPPELSNFRRSSTRFAKRFPGGLTAFMMIHFASLTASIIKPPSAHQDLPGAQPLPNRILAGRHPLTNSGPFPHGSSYVVFGNILKNYTDDNDVLSSQTQNGAAICGICGKSFPAVLAGVLSNKADEFVVAINVGGSFGDRQSAP</sequence>
<comment type="caution">
    <text evidence="1">The sequence shown here is derived from an EMBL/GenBank/DDBJ whole genome shotgun (WGS) entry which is preliminary data.</text>
</comment>
<reference evidence="1 2" key="1">
    <citation type="journal article" date="2018" name="Biotechnol. Adv.">
        <title>Improved genomic resources and new bioinformatic workflow for the carcinogenic parasite Clonorchis sinensis: Biotechnological implications.</title>
        <authorList>
            <person name="Wang D."/>
            <person name="Korhonen P.K."/>
            <person name="Gasser R.B."/>
            <person name="Young N.D."/>
        </authorList>
    </citation>
    <scope>NUCLEOTIDE SEQUENCE [LARGE SCALE GENOMIC DNA]</scope>
    <source>
        <strain evidence="1">Cs-k2</strain>
    </source>
</reference>